<dbReference type="InterPro" id="IPR058193">
    <property type="entry name" value="VanY/YodJ_core_dom"/>
</dbReference>
<protein>
    <submittedName>
        <fullName evidence="2">D,D-carboxypeptidase</fullName>
    </submittedName>
</protein>
<proteinExistence type="predicted"/>
<dbReference type="GO" id="GO:0004180">
    <property type="term" value="F:carboxypeptidase activity"/>
    <property type="evidence" value="ECO:0007669"/>
    <property type="project" value="UniProtKB-KW"/>
</dbReference>
<dbReference type="Gene3D" id="3.30.1380.10">
    <property type="match status" value="1"/>
</dbReference>
<keyword evidence="2" id="KW-0645">Protease</keyword>
<reference evidence="2" key="1">
    <citation type="journal article" date="2001" name="J. Clin. Microbiol.">
        <title>Possible horizontal transfer of the vanB2 gene among genetically diverse strains of vancomycin-resistant Enterococcus faecium in a Korean hospital.</title>
        <authorList>
            <person name="Lee W.G."/>
            <person name="Jernigan J.A."/>
            <person name="Rasheed J.K."/>
            <person name="Anderson G.J."/>
            <person name="Tenover F.C."/>
        </authorList>
    </citation>
    <scope>NUCLEOTIDE SEQUENCE</scope>
    <source>
        <strain evidence="2">AJ07</strain>
    </source>
</reference>
<dbReference type="PANTHER" id="PTHR34385">
    <property type="entry name" value="D-ALANYL-D-ALANINE CARBOXYPEPTIDASE"/>
    <property type="match status" value="1"/>
</dbReference>
<dbReference type="AlphaFoldDB" id="Q9AHN5"/>
<dbReference type="SUPFAM" id="SSF55166">
    <property type="entry name" value="Hedgehog/DD-peptidase"/>
    <property type="match status" value="1"/>
</dbReference>
<keyword evidence="2" id="KW-0121">Carboxypeptidase</keyword>
<organism evidence="2">
    <name type="scientific">Enterococcus faecium</name>
    <name type="common">Streptococcus faecium</name>
    <dbReference type="NCBI Taxonomy" id="1352"/>
    <lineage>
        <taxon>Bacteria</taxon>
        <taxon>Bacillati</taxon>
        <taxon>Bacillota</taxon>
        <taxon>Bacilli</taxon>
        <taxon>Lactobacillales</taxon>
        <taxon>Enterococcaceae</taxon>
        <taxon>Enterococcus</taxon>
    </lineage>
</organism>
<dbReference type="CDD" id="cd14852">
    <property type="entry name" value="LD-carboxypeptidase"/>
    <property type="match status" value="1"/>
</dbReference>
<dbReference type="Pfam" id="PF02557">
    <property type="entry name" value="VanY"/>
    <property type="match status" value="1"/>
</dbReference>
<dbReference type="InterPro" id="IPR052179">
    <property type="entry name" value="DD-CPase-like"/>
</dbReference>
<evidence type="ECO:0000259" key="1">
    <source>
        <dbReference type="Pfam" id="PF02557"/>
    </source>
</evidence>
<sequence length="209" mass="23793">MEKSNCTDVVENLEENALATAKEQGDEQEWSLILVNRQNPIPAQYDVELEQLSNGERIDIRISPYLQDLFDAARTDGVYPIVASGYRTTEKQQEIMDEKIAEYKAKGYTSAQAKAEAETWVAVPGTSEHQLGLAVDINADGIHSTGNEVYRWLDENSYRFGFIRRYPPDKTEITGVSNEPWHYRYVGIEAATEMYNQGVCLEEYLKPEK</sequence>
<gene>
    <name evidence="2" type="primary">vanYB2</name>
</gene>
<name>Q9AHN5_ENTFC</name>
<dbReference type="InterPro" id="IPR009045">
    <property type="entry name" value="Zn_M74/Hedgehog-like"/>
</dbReference>
<keyword evidence="2" id="KW-0378">Hydrolase</keyword>
<accession>Q9AHN5</accession>
<dbReference type="PANTHER" id="PTHR34385:SF1">
    <property type="entry name" value="PEPTIDOGLYCAN L-ALANYL-D-GLUTAMATE ENDOPEPTIDASE CWLK"/>
    <property type="match status" value="1"/>
</dbReference>
<feature type="domain" description="D-alanyl-D-alanine carboxypeptidase-like core" evidence="1">
    <location>
        <begin position="58"/>
        <end position="187"/>
    </location>
</feature>
<dbReference type="InterPro" id="IPR003709">
    <property type="entry name" value="VanY-like_core_dom"/>
</dbReference>
<dbReference type="EMBL" id="AF302186">
    <property type="protein sequence ID" value="AAK20033.1"/>
    <property type="molecule type" value="Genomic_DNA"/>
</dbReference>
<evidence type="ECO:0000313" key="2">
    <source>
        <dbReference type="EMBL" id="AAK20033.1"/>
    </source>
</evidence>
<dbReference type="GO" id="GO:0006508">
    <property type="term" value="P:proteolysis"/>
    <property type="evidence" value="ECO:0007669"/>
    <property type="project" value="InterPro"/>
</dbReference>